<evidence type="ECO:0000256" key="1">
    <source>
        <dbReference type="SAM" id="SignalP"/>
    </source>
</evidence>
<feature type="signal peptide" evidence="1">
    <location>
        <begin position="1"/>
        <end position="27"/>
    </location>
</feature>
<accession>A0ABS3IY41</accession>
<dbReference type="Proteomes" id="UP000664288">
    <property type="component" value="Unassembled WGS sequence"/>
</dbReference>
<feature type="chain" id="PRO_5046581344" evidence="1">
    <location>
        <begin position="28"/>
        <end position="107"/>
    </location>
</feature>
<evidence type="ECO:0000313" key="3">
    <source>
        <dbReference type="Proteomes" id="UP000664288"/>
    </source>
</evidence>
<comment type="caution">
    <text evidence="2">The sequence shown here is derived from an EMBL/GenBank/DDBJ whole genome shotgun (WGS) entry which is preliminary data.</text>
</comment>
<organism evidence="2 3">
    <name type="scientific">Jiella sonneratiae</name>
    <dbReference type="NCBI Taxonomy" id="2816856"/>
    <lineage>
        <taxon>Bacteria</taxon>
        <taxon>Pseudomonadati</taxon>
        <taxon>Pseudomonadota</taxon>
        <taxon>Alphaproteobacteria</taxon>
        <taxon>Hyphomicrobiales</taxon>
        <taxon>Aurantimonadaceae</taxon>
        <taxon>Jiella</taxon>
    </lineage>
</organism>
<dbReference type="EMBL" id="JAFMPY010000001">
    <property type="protein sequence ID" value="MBO0902331.1"/>
    <property type="molecule type" value="Genomic_DNA"/>
</dbReference>
<proteinExistence type="predicted"/>
<sequence>MSRNISKFALVLSAGAVLGLTALPAMAAGHHRMTTLRSAPMSYGYAGDETTAAQPRCENVEAHYSHYPKASSMARNGNTLVPGDATLGQENAWQTDLAIASSPVCRQ</sequence>
<reference evidence="2 3" key="1">
    <citation type="submission" date="2021-03" db="EMBL/GenBank/DDBJ databases">
        <title>Whole genome sequence of Jiella sp. MQZ13P-4.</title>
        <authorList>
            <person name="Tuo L."/>
        </authorList>
    </citation>
    <scope>NUCLEOTIDE SEQUENCE [LARGE SCALE GENOMIC DNA]</scope>
    <source>
        <strain evidence="2 3">MQZ13P-4</strain>
    </source>
</reference>
<gene>
    <name evidence="2" type="ORF">J1C47_01640</name>
</gene>
<dbReference type="RefSeq" id="WP_207348966.1">
    <property type="nucleotide sequence ID" value="NZ_JAFMPY010000001.1"/>
</dbReference>
<protein>
    <submittedName>
        <fullName evidence="2">Uncharacterized protein</fullName>
    </submittedName>
</protein>
<name>A0ABS3IY41_9HYPH</name>
<keyword evidence="3" id="KW-1185">Reference proteome</keyword>
<keyword evidence="1" id="KW-0732">Signal</keyword>
<evidence type="ECO:0000313" key="2">
    <source>
        <dbReference type="EMBL" id="MBO0902331.1"/>
    </source>
</evidence>